<evidence type="ECO:0000256" key="3">
    <source>
        <dbReference type="ARBA" id="ARBA00022763"/>
    </source>
</evidence>
<dbReference type="RefSeq" id="WP_183372450.1">
    <property type="nucleotide sequence ID" value="NZ_BAABHL010000001.1"/>
</dbReference>
<keyword evidence="5" id="KW-0190">Covalent protein-DNA linkage</keyword>
<evidence type="ECO:0000256" key="5">
    <source>
        <dbReference type="ARBA" id="ARBA00023124"/>
    </source>
</evidence>
<gene>
    <name evidence="9" type="ORF">BKA16_004164</name>
</gene>
<name>A0A840F178_9ACTN</name>
<dbReference type="GO" id="GO:0003697">
    <property type="term" value="F:single-stranded DNA binding"/>
    <property type="evidence" value="ECO:0007669"/>
    <property type="project" value="InterPro"/>
</dbReference>
<dbReference type="InterPro" id="IPR036590">
    <property type="entry name" value="SRAP-like"/>
</dbReference>
<dbReference type="GO" id="GO:0008233">
    <property type="term" value="F:peptidase activity"/>
    <property type="evidence" value="ECO:0007669"/>
    <property type="project" value="UniProtKB-KW"/>
</dbReference>
<reference evidence="9 10" key="1">
    <citation type="submission" date="2020-08" db="EMBL/GenBank/DDBJ databases">
        <title>Sequencing the genomes of 1000 actinobacteria strains.</title>
        <authorList>
            <person name="Klenk H.-P."/>
        </authorList>
    </citation>
    <scope>NUCLEOTIDE SEQUENCE [LARGE SCALE GENOMIC DNA]</scope>
    <source>
        <strain evidence="9 10">DSM 45298</strain>
    </source>
</reference>
<dbReference type="EMBL" id="JACIFP010000001">
    <property type="protein sequence ID" value="MBB4137612.1"/>
    <property type="molecule type" value="Genomic_DNA"/>
</dbReference>
<dbReference type="Pfam" id="PF02586">
    <property type="entry name" value="SRAP"/>
    <property type="match status" value="1"/>
</dbReference>
<dbReference type="AlphaFoldDB" id="A0A840F178"/>
<keyword evidence="2 8" id="KW-0645">Protease</keyword>
<dbReference type="PANTHER" id="PTHR13604">
    <property type="entry name" value="DC12-RELATED"/>
    <property type="match status" value="1"/>
</dbReference>
<dbReference type="GO" id="GO:0016829">
    <property type="term" value="F:lyase activity"/>
    <property type="evidence" value="ECO:0007669"/>
    <property type="project" value="UniProtKB-KW"/>
</dbReference>
<evidence type="ECO:0000256" key="6">
    <source>
        <dbReference type="ARBA" id="ARBA00023125"/>
    </source>
</evidence>
<accession>A0A840F178</accession>
<dbReference type="Proteomes" id="UP000551501">
    <property type="component" value="Unassembled WGS sequence"/>
</dbReference>
<keyword evidence="10" id="KW-1185">Reference proteome</keyword>
<evidence type="ECO:0000313" key="10">
    <source>
        <dbReference type="Proteomes" id="UP000551501"/>
    </source>
</evidence>
<dbReference type="Gene3D" id="3.90.1680.10">
    <property type="entry name" value="SOS response associated peptidase-like"/>
    <property type="match status" value="1"/>
</dbReference>
<evidence type="ECO:0000256" key="4">
    <source>
        <dbReference type="ARBA" id="ARBA00022801"/>
    </source>
</evidence>
<dbReference type="InterPro" id="IPR003738">
    <property type="entry name" value="SRAP"/>
</dbReference>
<keyword evidence="7" id="KW-0456">Lyase</keyword>
<dbReference type="PANTHER" id="PTHR13604:SF0">
    <property type="entry name" value="ABASIC SITE PROCESSING PROTEIN HMCES"/>
    <property type="match status" value="1"/>
</dbReference>
<keyword evidence="4 8" id="KW-0378">Hydrolase</keyword>
<protein>
    <recommendedName>
        <fullName evidence="8">Abasic site processing protein</fullName>
        <ecNumber evidence="8">3.4.-.-</ecNumber>
    </recommendedName>
</protein>
<evidence type="ECO:0000256" key="2">
    <source>
        <dbReference type="ARBA" id="ARBA00022670"/>
    </source>
</evidence>
<sequence length="249" mass="27428">MCGRYAVTTDPARLAAEIDACDEITDTDAAEAFVDGNYNVAPTTTVMTVVDRHDRNDPDADVARRVRAMRWGLVPSWTKELGKGPVLFNARAESLAEKPAFRNSLKGKRALVPMDGWYEWKPGPTGPNGKPTKVPYFMSPDDGTRLFMGALWAAWRPAPARATDDRSAWVSSTTIITTAAVGDLTQVHHRMPLIMPFEYWDAWLDPDSAVDTALLAPPDTELVDRIEIREVSPLVNRVANNGPELLAPV</sequence>
<evidence type="ECO:0000256" key="1">
    <source>
        <dbReference type="ARBA" id="ARBA00008136"/>
    </source>
</evidence>
<evidence type="ECO:0000256" key="7">
    <source>
        <dbReference type="ARBA" id="ARBA00023239"/>
    </source>
</evidence>
<evidence type="ECO:0000313" key="9">
    <source>
        <dbReference type="EMBL" id="MBB4137612.1"/>
    </source>
</evidence>
<evidence type="ECO:0000256" key="8">
    <source>
        <dbReference type="RuleBase" id="RU364100"/>
    </source>
</evidence>
<proteinExistence type="inferred from homology"/>
<comment type="caution">
    <text evidence="9">The sequence shown here is derived from an EMBL/GenBank/DDBJ whole genome shotgun (WGS) entry which is preliminary data.</text>
</comment>
<organism evidence="9 10">
    <name type="scientific">Gordonia humi</name>
    <dbReference type="NCBI Taxonomy" id="686429"/>
    <lineage>
        <taxon>Bacteria</taxon>
        <taxon>Bacillati</taxon>
        <taxon>Actinomycetota</taxon>
        <taxon>Actinomycetes</taxon>
        <taxon>Mycobacteriales</taxon>
        <taxon>Gordoniaceae</taxon>
        <taxon>Gordonia</taxon>
    </lineage>
</organism>
<dbReference type="GO" id="GO:0006508">
    <property type="term" value="P:proteolysis"/>
    <property type="evidence" value="ECO:0007669"/>
    <property type="project" value="UniProtKB-KW"/>
</dbReference>
<keyword evidence="6" id="KW-0238">DNA-binding</keyword>
<comment type="similarity">
    <text evidence="1 8">Belongs to the SOS response-associated peptidase family.</text>
</comment>
<dbReference type="EC" id="3.4.-.-" evidence="8"/>
<dbReference type="GO" id="GO:0106300">
    <property type="term" value="P:protein-DNA covalent cross-linking repair"/>
    <property type="evidence" value="ECO:0007669"/>
    <property type="project" value="InterPro"/>
</dbReference>
<keyword evidence="3" id="KW-0227">DNA damage</keyword>
<dbReference type="SUPFAM" id="SSF143081">
    <property type="entry name" value="BB1717-like"/>
    <property type="match status" value="1"/>
</dbReference>